<evidence type="ECO:0000313" key="7">
    <source>
        <dbReference type="EMBL" id="MBB3930597.1"/>
    </source>
</evidence>
<proteinExistence type="predicted"/>
<dbReference type="GO" id="GO:0005886">
    <property type="term" value="C:plasma membrane"/>
    <property type="evidence" value="ECO:0007669"/>
    <property type="project" value="UniProtKB-SubCell"/>
</dbReference>
<comment type="caution">
    <text evidence="7">The sequence shown here is derived from an EMBL/GenBank/DDBJ whole genome shotgun (WGS) entry which is preliminary data.</text>
</comment>
<dbReference type="GO" id="GO:0016757">
    <property type="term" value="F:glycosyltransferase activity"/>
    <property type="evidence" value="ECO:0007669"/>
    <property type="project" value="UniProtKB-KW"/>
</dbReference>
<keyword evidence="5" id="KW-0472">Membrane</keyword>
<dbReference type="InterPro" id="IPR029044">
    <property type="entry name" value="Nucleotide-diphossugar_trans"/>
</dbReference>
<dbReference type="AlphaFoldDB" id="A0A840ANH9"/>
<sequence>MVLPIRNDEVALAHALAALVPAAADGSIREVIVVDRGADDGSIAVADAAGCRILRGGGLLGADLAQAARDARSDWLLFLSPRSMLEPGWQREAHDFMERVAMSGAGGERAAAFRHARPEFGFAARLAEFGAALRSRLLASPGLEEGLLLPARLYGAVGGHRAIPGPTDVDLARRIGRSRLVFLRARAVVRRAEPEPAAAGAPFGNHAVES</sequence>
<evidence type="ECO:0000313" key="8">
    <source>
        <dbReference type="Proteomes" id="UP000553963"/>
    </source>
</evidence>
<evidence type="ECO:0000256" key="5">
    <source>
        <dbReference type="ARBA" id="ARBA00023136"/>
    </source>
</evidence>
<dbReference type="InterPro" id="IPR001173">
    <property type="entry name" value="Glyco_trans_2-like"/>
</dbReference>
<gene>
    <name evidence="7" type="ORF">GGR25_001636</name>
</gene>
<feature type="domain" description="Glycosyltransferase 2-like" evidence="6">
    <location>
        <begin position="2"/>
        <end position="99"/>
    </location>
</feature>
<keyword evidence="2" id="KW-1003">Cell membrane</keyword>
<dbReference type="Pfam" id="PF00535">
    <property type="entry name" value="Glycos_transf_2"/>
    <property type="match status" value="1"/>
</dbReference>
<protein>
    <submittedName>
        <fullName evidence="7">Glycosyltransferase involved in cell wall biosynthesis</fullName>
    </submittedName>
</protein>
<dbReference type="Gene3D" id="3.90.550.10">
    <property type="entry name" value="Spore Coat Polysaccharide Biosynthesis Protein SpsA, Chain A"/>
    <property type="match status" value="1"/>
</dbReference>
<evidence type="ECO:0000256" key="4">
    <source>
        <dbReference type="ARBA" id="ARBA00022679"/>
    </source>
</evidence>
<accession>A0A840ANH9</accession>
<evidence type="ECO:0000256" key="3">
    <source>
        <dbReference type="ARBA" id="ARBA00022676"/>
    </source>
</evidence>
<evidence type="ECO:0000256" key="2">
    <source>
        <dbReference type="ARBA" id="ARBA00022475"/>
    </source>
</evidence>
<keyword evidence="8" id="KW-1185">Reference proteome</keyword>
<dbReference type="PANTHER" id="PTHR43646:SF2">
    <property type="entry name" value="GLYCOSYLTRANSFERASE 2-LIKE DOMAIN-CONTAINING PROTEIN"/>
    <property type="match status" value="1"/>
</dbReference>
<organism evidence="7 8">
    <name type="scientific">Kaistia hirudinis</name>
    <dbReference type="NCBI Taxonomy" id="1293440"/>
    <lineage>
        <taxon>Bacteria</taxon>
        <taxon>Pseudomonadati</taxon>
        <taxon>Pseudomonadota</taxon>
        <taxon>Alphaproteobacteria</taxon>
        <taxon>Hyphomicrobiales</taxon>
        <taxon>Kaistiaceae</taxon>
        <taxon>Kaistia</taxon>
    </lineage>
</organism>
<evidence type="ECO:0000256" key="1">
    <source>
        <dbReference type="ARBA" id="ARBA00004236"/>
    </source>
</evidence>
<keyword evidence="4 7" id="KW-0808">Transferase</keyword>
<comment type="subcellular location">
    <subcellularLocation>
        <location evidence="1">Cell membrane</location>
    </subcellularLocation>
</comment>
<dbReference type="EMBL" id="JACIDS010000002">
    <property type="protein sequence ID" value="MBB3930597.1"/>
    <property type="molecule type" value="Genomic_DNA"/>
</dbReference>
<evidence type="ECO:0000259" key="6">
    <source>
        <dbReference type="Pfam" id="PF00535"/>
    </source>
</evidence>
<dbReference type="Proteomes" id="UP000553963">
    <property type="component" value="Unassembled WGS sequence"/>
</dbReference>
<dbReference type="PANTHER" id="PTHR43646">
    <property type="entry name" value="GLYCOSYLTRANSFERASE"/>
    <property type="match status" value="1"/>
</dbReference>
<keyword evidence="3" id="KW-0328">Glycosyltransferase</keyword>
<dbReference type="SUPFAM" id="SSF53448">
    <property type="entry name" value="Nucleotide-diphospho-sugar transferases"/>
    <property type="match status" value="1"/>
</dbReference>
<reference evidence="7 8" key="1">
    <citation type="submission" date="2020-08" db="EMBL/GenBank/DDBJ databases">
        <title>Genomic Encyclopedia of Type Strains, Phase IV (KMG-IV): sequencing the most valuable type-strain genomes for metagenomic binning, comparative biology and taxonomic classification.</title>
        <authorList>
            <person name="Goeker M."/>
        </authorList>
    </citation>
    <scope>NUCLEOTIDE SEQUENCE [LARGE SCALE GENOMIC DNA]</scope>
    <source>
        <strain evidence="7 8">DSM 25966</strain>
    </source>
</reference>
<name>A0A840ANH9_9HYPH</name>